<proteinExistence type="predicted"/>
<keyword evidence="3" id="KW-0328">Glycosyltransferase</keyword>
<protein>
    <submittedName>
        <fullName evidence="10">Putative membrane protein</fullName>
    </submittedName>
</protein>
<keyword evidence="7 8" id="KW-0472">Membrane</keyword>
<evidence type="ECO:0000256" key="6">
    <source>
        <dbReference type="ARBA" id="ARBA00022989"/>
    </source>
</evidence>
<dbReference type="GO" id="GO:0016763">
    <property type="term" value="F:pentosyltransferase activity"/>
    <property type="evidence" value="ECO:0007669"/>
    <property type="project" value="TreeGrafter"/>
</dbReference>
<evidence type="ECO:0000256" key="7">
    <source>
        <dbReference type="ARBA" id="ARBA00023136"/>
    </source>
</evidence>
<evidence type="ECO:0000256" key="1">
    <source>
        <dbReference type="ARBA" id="ARBA00004651"/>
    </source>
</evidence>
<evidence type="ECO:0000256" key="2">
    <source>
        <dbReference type="ARBA" id="ARBA00022475"/>
    </source>
</evidence>
<feature type="transmembrane region" description="Helical" evidence="8">
    <location>
        <begin position="89"/>
        <end position="110"/>
    </location>
</feature>
<gene>
    <name evidence="10" type="ordered locus">RGE_17250</name>
</gene>
<organism evidence="10 11">
    <name type="scientific">Rubrivivax gelatinosus (strain NBRC 100245 / IL144)</name>
    <dbReference type="NCBI Taxonomy" id="983917"/>
    <lineage>
        <taxon>Bacteria</taxon>
        <taxon>Pseudomonadati</taxon>
        <taxon>Pseudomonadota</taxon>
        <taxon>Betaproteobacteria</taxon>
        <taxon>Burkholderiales</taxon>
        <taxon>Sphaerotilaceae</taxon>
        <taxon>Rubrivivax</taxon>
    </lineage>
</organism>
<feature type="transmembrane region" description="Helical" evidence="8">
    <location>
        <begin position="271"/>
        <end position="288"/>
    </location>
</feature>
<feature type="transmembrane region" description="Helical" evidence="8">
    <location>
        <begin position="25"/>
        <end position="43"/>
    </location>
</feature>
<dbReference type="GO" id="GO:0009103">
    <property type="term" value="P:lipopolysaccharide biosynthetic process"/>
    <property type="evidence" value="ECO:0007669"/>
    <property type="project" value="UniProtKB-ARBA"/>
</dbReference>
<evidence type="ECO:0000256" key="4">
    <source>
        <dbReference type="ARBA" id="ARBA00022679"/>
    </source>
</evidence>
<dbReference type="GO" id="GO:0005886">
    <property type="term" value="C:plasma membrane"/>
    <property type="evidence" value="ECO:0007669"/>
    <property type="project" value="UniProtKB-SubCell"/>
</dbReference>
<keyword evidence="4" id="KW-0808">Transferase</keyword>
<evidence type="ECO:0000256" key="8">
    <source>
        <dbReference type="SAM" id="Phobius"/>
    </source>
</evidence>
<dbReference type="InterPro" id="IPR050297">
    <property type="entry name" value="LipidA_mod_glycosyltrf_83"/>
</dbReference>
<dbReference type="AlphaFoldDB" id="I0HPX9"/>
<keyword evidence="2" id="KW-1003">Cell membrane</keyword>
<evidence type="ECO:0000313" key="11">
    <source>
        <dbReference type="Proteomes" id="UP000007883"/>
    </source>
</evidence>
<feature type="transmembrane region" description="Helical" evidence="8">
    <location>
        <begin position="326"/>
        <end position="344"/>
    </location>
</feature>
<feature type="transmembrane region" description="Helical" evidence="8">
    <location>
        <begin position="300"/>
        <end position="320"/>
    </location>
</feature>
<evidence type="ECO:0000256" key="3">
    <source>
        <dbReference type="ARBA" id="ARBA00022676"/>
    </source>
</evidence>
<name>I0HPX9_RUBGI</name>
<feature type="transmembrane region" description="Helical" evidence="8">
    <location>
        <begin position="211"/>
        <end position="230"/>
    </location>
</feature>
<sequence length="497" mass="53291">MRFSPSAPWTEAAPRGTAAQRETRLVAALLLVFAAVWIGHLGLSNLVPPVDDLEQLTWAHALQWGYYKHPPLPTWLIWGPEQLFGPNRWTVYAMGAATTGASLAIFWWLLRRLRGEVHAFVALLAVLCITYYNGRLDYYNHDIVLLLASTACAALLWQAAATGQARWWAAVGLGFGLGALAKYQIAVTATAAAVFFVQQGLWREARQRRGAALAAAVALLTVLPHLLWLLQHDFAPVHYAVGSSLGAGLGAASRSFDALHWLADQIGNRSGPAWLLLAGAALLARRLPPGRRRPHDAARALLLAWGLVPLAFMPLTGVLLGADLQLHWGTPFLPFAVAAAMELAAPRAGWAAVPRLRLLPLFVLLQALLLLQSWMGSAGGPDAMRQAHWRNFDAGELATRIAPEARRALGGPVRLIVGPPALAGALAEAMAEHPLVLIDGRLDRSPWVPPDLAARCGALDVGPGLDGPDTQDAGPGFETLRWRTRPAQAGAGGCPPP</sequence>
<feature type="transmembrane region" description="Helical" evidence="8">
    <location>
        <begin position="117"/>
        <end position="132"/>
    </location>
</feature>
<dbReference type="RefSeq" id="WP_014427930.1">
    <property type="nucleotide sequence ID" value="NC_017075.1"/>
</dbReference>
<evidence type="ECO:0000313" key="10">
    <source>
        <dbReference type="EMBL" id="BAL95066.1"/>
    </source>
</evidence>
<feature type="transmembrane region" description="Helical" evidence="8">
    <location>
        <begin position="356"/>
        <end position="375"/>
    </location>
</feature>
<keyword evidence="6 8" id="KW-1133">Transmembrane helix</keyword>
<comment type="subcellular location">
    <subcellularLocation>
        <location evidence="1">Cell membrane</location>
        <topology evidence="1">Multi-pass membrane protein</topology>
    </subcellularLocation>
</comment>
<dbReference type="PANTHER" id="PTHR33908">
    <property type="entry name" value="MANNOSYLTRANSFERASE YKCB-RELATED"/>
    <property type="match status" value="1"/>
</dbReference>
<dbReference type="PANTHER" id="PTHR33908:SF9">
    <property type="entry name" value="BLL5595 PROTEIN"/>
    <property type="match status" value="1"/>
</dbReference>
<accession>I0HPX9</accession>
<dbReference type="EMBL" id="AP012320">
    <property type="protein sequence ID" value="BAL95066.1"/>
    <property type="molecule type" value="Genomic_DNA"/>
</dbReference>
<dbReference type="InterPro" id="IPR038731">
    <property type="entry name" value="RgtA/B/C-like"/>
</dbReference>
<dbReference type="STRING" id="983917.RGE_17250"/>
<dbReference type="eggNOG" id="COG1807">
    <property type="taxonomic scope" value="Bacteria"/>
</dbReference>
<keyword evidence="5 8" id="KW-0812">Transmembrane</keyword>
<evidence type="ECO:0000259" key="9">
    <source>
        <dbReference type="Pfam" id="PF13231"/>
    </source>
</evidence>
<evidence type="ECO:0000256" key="5">
    <source>
        <dbReference type="ARBA" id="ARBA00022692"/>
    </source>
</evidence>
<dbReference type="HOGENOM" id="CLU_038808_1_0_4"/>
<feature type="domain" description="Glycosyltransferase RgtA/B/C/D-like" evidence="9">
    <location>
        <begin position="68"/>
        <end position="228"/>
    </location>
</feature>
<dbReference type="Proteomes" id="UP000007883">
    <property type="component" value="Chromosome"/>
</dbReference>
<dbReference type="KEGG" id="rge:RGE_17250"/>
<dbReference type="Pfam" id="PF13231">
    <property type="entry name" value="PMT_2"/>
    <property type="match status" value="1"/>
</dbReference>
<reference evidence="10 11" key="1">
    <citation type="journal article" date="2012" name="J. Bacteriol.">
        <title>Complete genome sequence of phototrophic betaproteobacterium Rubrivivax gelatinosus IL144.</title>
        <authorList>
            <person name="Nagashima S."/>
            <person name="Kamimura A."/>
            <person name="Shimizu T."/>
            <person name="Nakamura-isaki S."/>
            <person name="Aono E."/>
            <person name="Sakamoto K."/>
            <person name="Ichikawa N."/>
            <person name="Nakazawa H."/>
            <person name="Sekine M."/>
            <person name="Yamazaki S."/>
            <person name="Fujita N."/>
            <person name="Shimada K."/>
            <person name="Hanada S."/>
            <person name="Nagashima K.V.P."/>
        </authorList>
    </citation>
    <scope>NUCLEOTIDE SEQUENCE [LARGE SCALE GENOMIC DNA]</scope>
    <source>
        <strain evidence="11">NBRC 100245 / IL144</strain>
    </source>
</reference>
<keyword evidence="11" id="KW-1185">Reference proteome</keyword>
<dbReference type="PATRIC" id="fig|983917.3.peg.1689"/>